<dbReference type="GO" id="GO:0003779">
    <property type="term" value="F:actin binding"/>
    <property type="evidence" value="ECO:0007669"/>
    <property type="project" value="InterPro"/>
</dbReference>
<sequence length="162" mass="19043">MTSCVVPGFYTNRNSNRRRRYGDEVAEGLSAQYHNYCMFPATQAALVDTILVDIGERLWIWNERTPPTFALRFAFLQEPSQELIAKRMQMFDVEAFRSRTSLPEGINTKNFLQYLSSKDFHRVFSMKEEEFAKLPAWKQTRLKKETGLFCLQCYTNSMHTRC</sequence>
<dbReference type="GO" id="GO:0007010">
    <property type="term" value="P:cytoskeleton organization"/>
    <property type="evidence" value="ECO:0007669"/>
    <property type="project" value="InterPro"/>
</dbReference>
<protein>
    <recommendedName>
        <fullName evidence="1">HP domain-containing protein</fullName>
    </recommendedName>
</protein>
<reference evidence="2 3" key="1">
    <citation type="submission" date="2019-10" db="EMBL/GenBank/DDBJ databases">
        <title>Assembly and Annotation for the nematode Trichostrongylus colubriformis.</title>
        <authorList>
            <person name="Martin J."/>
        </authorList>
    </citation>
    <scope>NUCLEOTIDE SEQUENCE [LARGE SCALE GENOMIC DNA]</scope>
    <source>
        <strain evidence="2">G859</strain>
        <tissue evidence="2">Whole worm</tissue>
    </source>
</reference>
<evidence type="ECO:0000259" key="1">
    <source>
        <dbReference type="PROSITE" id="PS51089"/>
    </source>
</evidence>
<feature type="domain" description="HP" evidence="1">
    <location>
        <begin position="85"/>
        <end position="149"/>
    </location>
</feature>
<dbReference type="Pfam" id="PF02209">
    <property type="entry name" value="VHP"/>
    <property type="match status" value="1"/>
</dbReference>
<accession>A0AAN8IYS0</accession>
<proteinExistence type="predicted"/>
<name>A0AAN8IYS0_TRICO</name>
<dbReference type="Gene3D" id="1.10.950.10">
    <property type="entry name" value="Villin headpiece domain"/>
    <property type="match status" value="1"/>
</dbReference>
<organism evidence="2 3">
    <name type="scientific">Trichostrongylus colubriformis</name>
    <name type="common">Black scour worm</name>
    <dbReference type="NCBI Taxonomy" id="6319"/>
    <lineage>
        <taxon>Eukaryota</taxon>
        <taxon>Metazoa</taxon>
        <taxon>Ecdysozoa</taxon>
        <taxon>Nematoda</taxon>
        <taxon>Chromadorea</taxon>
        <taxon>Rhabditida</taxon>
        <taxon>Rhabditina</taxon>
        <taxon>Rhabditomorpha</taxon>
        <taxon>Strongyloidea</taxon>
        <taxon>Trichostrongylidae</taxon>
        <taxon>Trichostrongylus</taxon>
    </lineage>
</organism>
<dbReference type="AlphaFoldDB" id="A0AAN8IYS0"/>
<evidence type="ECO:0000313" key="2">
    <source>
        <dbReference type="EMBL" id="KAK5986522.1"/>
    </source>
</evidence>
<dbReference type="SMART" id="SM00153">
    <property type="entry name" value="VHP"/>
    <property type="match status" value="1"/>
</dbReference>
<keyword evidence="3" id="KW-1185">Reference proteome</keyword>
<dbReference type="PROSITE" id="PS51089">
    <property type="entry name" value="HP"/>
    <property type="match status" value="1"/>
</dbReference>
<evidence type="ECO:0000313" key="3">
    <source>
        <dbReference type="Proteomes" id="UP001331761"/>
    </source>
</evidence>
<dbReference type="Proteomes" id="UP001331761">
    <property type="component" value="Unassembled WGS sequence"/>
</dbReference>
<comment type="caution">
    <text evidence="2">The sequence shown here is derived from an EMBL/GenBank/DDBJ whole genome shotgun (WGS) entry which is preliminary data.</text>
</comment>
<dbReference type="InterPro" id="IPR003128">
    <property type="entry name" value="Villin_headpiece"/>
</dbReference>
<gene>
    <name evidence="2" type="ORF">GCK32_019674</name>
</gene>
<dbReference type="SUPFAM" id="SSF47050">
    <property type="entry name" value="VHP, Villin headpiece domain"/>
    <property type="match status" value="1"/>
</dbReference>
<dbReference type="InterPro" id="IPR036886">
    <property type="entry name" value="Villin_headpiece_dom_sf"/>
</dbReference>
<dbReference type="EMBL" id="WIXE01000515">
    <property type="protein sequence ID" value="KAK5986522.1"/>
    <property type="molecule type" value="Genomic_DNA"/>
</dbReference>